<dbReference type="AlphaFoldDB" id="A0A0Q3R8Q8"/>
<evidence type="ECO:0000256" key="1">
    <source>
        <dbReference type="ARBA" id="ARBA00022737"/>
    </source>
</evidence>
<dbReference type="EnsemblPlants" id="KQK09554">
    <property type="protein sequence ID" value="KQK09554"/>
    <property type="gene ID" value="BRADI_2g48725v3"/>
</dbReference>
<gene>
    <name evidence="4" type="ORF">BRADI_2g48725v3</name>
</gene>
<keyword evidence="1" id="KW-0677">Repeat</keyword>
<proteinExistence type="predicted"/>
<reference evidence="4" key="2">
    <citation type="submission" date="2017-06" db="EMBL/GenBank/DDBJ databases">
        <title>WGS assembly of Brachypodium distachyon.</title>
        <authorList>
            <consortium name="The International Brachypodium Initiative"/>
            <person name="Lucas S."/>
            <person name="Harmon-Smith M."/>
            <person name="Lail K."/>
            <person name="Tice H."/>
            <person name="Grimwood J."/>
            <person name="Bruce D."/>
            <person name="Barry K."/>
            <person name="Shu S."/>
            <person name="Lindquist E."/>
            <person name="Wang M."/>
            <person name="Pitluck S."/>
            <person name="Vogel J.P."/>
            <person name="Garvin D.F."/>
            <person name="Mockler T.C."/>
            <person name="Schmutz J."/>
            <person name="Rokhsar D."/>
            <person name="Bevan M.W."/>
        </authorList>
    </citation>
    <scope>NUCLEOTIDE SEQUENCE</scope>
    <source>
        <strain evidence="4">Bd21</strain>
    </source>
</reference>
<evidence type="ECO:0000256" key="2">
    <source>
        <dbReference type="ARBA" id="ARBA00022946"/>
    </source>
</evidence>
<dbReference type="PANTHER" id="PTHR47933">
    <property type="entry name" value="PENTATRICOPEPTIDE REPEAT-CONTAINING PROTEIN 1, MITOCHONDRIAL"/>
    <property type="match status" value="1"/>
</dbReference>
<dbReference type="InterPro" id="IPR011990">
    <property type="entry name" value="TPR-like_helical_dom_sf"/>
</dbReference>
<dbReference type="InParanoid" id="A0A0Q3R8Q8"/>
<name>A0A0Q3R8Q8_BRADI</name>
<organism evidence="4">
    <name type="scientific">Brachypodium distachyon</name>
    <name type="common">Purple false brome</name>
    <name type="synonym">Trachynia distachya</name>
    <dbReference type="NCBI Taxonomy" id="15368"/>
    <lineage>
        <taxon>Eukaryota</taxon>
        <taxon>Viridiplantae</taxon>
        <taxon>Streptophyta</taxon>
        <taxon>Embryophyta</taxon>
        <taxon>Tracheophyta</taxon>
        <taxon>Spermatophyta</taxon>
        <taxon>Magnoliopsida</taxon>
        <taxon>Liliopsida</taxon>
        <taxon>Poales</taxon>
        <taxon>Poaceae</taxon>
        <taxon>BOP clade</taxon>
        <taxon>Pooideae</taxon>
        <taxon>Stipodae</taxon>
        <taxon>Brachypodieae</taxon>
        <taxon>Brachypodium</taxon>
    </lineage>
</organism>
<feature type="repeat" description="PPR" evidence="3">
    <location>
        <begin position="42"/>
        <end position="76"/>
    </location>
</feature>
<accession>A0A0Q3R8Q8</accession>
<evidence type="ECO:0000313" key="4">
    <source>
        <dbReference type="EMBL" id="KQK09554.1"/>
    </source>
</evidence>
<dbReference type="Gramene" id="KQK09554">
    <property type="protein sequence ID" value="KQK09554"/>
    <property type="gene ID" value="BRADI_2g48725v3"/>
</dbReference>
<dbReference type="OrthoDB" id="185373at2759"/>
<dbReference type="NCBIfam" id="TIGR00756">
    <property type="entry name" value="PPR"/>
    <property type="match status" value="2"/>
</dbReference>
<evidence type="ECO:0000313" key="5">
    <source>
        <dbReference type="EnsemblPlants" id="KQK09554"/>
    </source>
</evidence>
<reference evidence="4 5" key="1">
    <citation type="journal article" date="2010" name="Nature">
        <title>Genome sequencing and analysis of the model grass Brachypodium distachyon.</title>
        <authorList>
            <consortium name="International Brachypodium Initiative"/>
        </authorList>
    </citation>
    <scope>NUCLEOTIDE SEQUENCE [LARGE SCALE GENOMIC DNA]</scope>
    <source>
        <strain evidence="4 5">Bd21</strain>
    </source>
</reference>
<dbReference type="Proteomes" id="UP000008810">
    <property type="component" value="Chromosome 2"/>
</dbReference>
<reference evidence="5" key="3">
    <citation type="submission" date="2018-08" db="UniProtKB">
        <authorList>
            <consortium name="EnsemblPlants"/>
        </authorList>
    </citation>
    <scope>IDENTIFICATION</scope>
    <source>
        <strain evidence="5">cv. Bd21</strain>
    </source>
</reference>
<evidence type="ECO:0000256" key="3">
    <source>
        <dbReference type="PROSITE-ProRule" id="PRU00708"/>
    </source>
</evidence>
<dbReference type="EMBL" id="CM000881">
    <property type="protein sequence ID" value="KQK09554.1"/>
    <property type="molecule type" value="Genomic_DNA"/>
</dbReference>
<keyword evidence="6" id="KW-1185">Reference proteome</keyword>
<evidence type="ECO:0000313" key="6">
    <source>
        <dbReference type="Proteomes" id="UP000008810"/>
    </source>
</evidence>
<dbReference type="InterPro" id="IPR002885">
    <property type="entry name" value="PPR_rpt"/>
</dbReference>
<keyword evidence="2" id="KW-0809">Transit peptide</keyword>
<dbReference type="Pfam" id="PF13041">
    <property type="entry name" value="PPR_2"/>
    <property type="match status" value="1"/>
</dbReference>
<dbReference type="Gene3D" id="1.25.40.10">
    <property type="entry name" value="Tetratricopeptide repeat domain"/>
    <property type="match status" value="1"/>
</dbReference>
<sequence length="136" mass="15544">MARCLPNRTTYIVLMDGLCKRGMAVDALKMFDEMLERRIVPNVKVYTMIVLSLCNAGRIEDAGRLLCSMKENVWPPDEVTYFQCRYISPNRKGMLRSPNVIRTGGMKRSTVIHLELTRDNWRADQAPATLAPTLPR</sequence>
<protein>
    <recommendedName>
        <fullName evidence="7">Pentacotripeptide-repeat region of PRORP domain-containing protein</fullName>
    </recommendedName>
</protein>
<dbReference type="PROSITE" id="PS51375">
    <property type="entry name" value="PPR"/>
    <property type="match status" value="2"/>
</dbReference>
<feature type="repeat" description="PPR" evidence="3">
    <location>
        <begin position="7"/>
        <end position="41"/>
    </location>
</feature>
<dbReference type="PANTHER" id="PTHR47933:SF11">
    <property type="entry name" value="PENTATRICOPEPTIDE REPEAT-CONTAINING PROTEIN 2"/>
    <property type="match status" value="1"/>
</dbReference>
<dbReference type="InterPro" id="IPR051240">
    <property type="entry name" value="Mito_RNA-Proc/Resp"/>
</dbReference>
<evidence type="ECO:0008006" key="7">
    <source>
        <dbReference type="Google" id="ProtNLM"/>
    </source>
</evidence>